<feature type="region of interest" description="Disordered" evidence="1">
    <location>
        <begin position="28"/>
        <end position="50"/>
    </location>
</feature>
<accession>D1VSL5</accession>
<feature type="compositionally biased region" description="Polar residues" evidence="1">
    <location>
        <begin position="1149"/>
        <end position="1164"/>
    </location>
</feature>
<keyword evidence="2" id="KW-0732">Signal</keyword>
<name>D1VSL5_9FIRM</name>
<gene>
    <name evidence="3" type="ORF">HMPREF0628_0799</name>
</gene>
<protein>
    <recommendedName>
        <fullName evidence="5">Bacterial Ig domain-containing protein</fullName>
    </recommendedName>
</protein>
<sequence>MKISNRICAILLAGLMLVPSTSLWAEEDTQNKSSQSYQTRDAGDSSDSSDSIPIAVQSIVSAKGLNGDFPWNTYFKNMGYGQIGVYKQWITYFKDTSSYQADPNEGSHFSTGYEDGTRPKNIPTLTWSFDIPPLTGEFYGFHTENNFSRRKDIPATYEESTGWIQEKAHHSVLNKGELYGVYTMETKIMEYNKPILNVIYKDPYGDELSNADKGRLDEMVPKELRVKFLTSDSELNKDIDSFKLPKSPGEYNLWDIGEQERAYVFDSYAFTKEVPKVDVQDDRGYSLLNTPIWRSTFDDNRRVKSIEAKYEAGKGGEVKLELMPEILDVPLDKSNNPKPVPDGYKRITLDANGSTLGNKEVKGKIEGGNYDKKQQAYIDVRDDLKWNDYKLLQKLRDVVAIGENGETQNEEHPWKGDGLDRLFIGNRQNKVEEITLKADYTATALIMPKEDVPENPGNNYVTLTLHGTSQTDKKERGDGKLFRDKDGNTETKGNQANFWLRRGTPIDFDTIEKIKQATDGFYPKADSPFMSFKAWHTDERATDANMLGEIKDGQYKASLMAQDRDINLYASYKDENMASKWKDYLKVKDINVLQRRILNPEDEDIKNISDKEVKENVIKEINDLWKGAVEKREPNADETFPEEIQGDIPIKKVEDITEPKRDAQTKGEKKGKIRVTFTDDSTLDLDNQKLIIKHHPVDINSKEIVIKAGESQRSVQVKDLDPSYKGGSVSINVEKEKGKEVYEEVGKATLDGSGSYLIETNRPLEAGEKYQIQIKHPAYKLSGLLWTKWVQLNTGPLKESYDLGNNLYDKLGKDNTLDKTKKDDLKKAIDKAKKLINDDGSPKVTTPNKENQKALDDAKKAIDEAIKNLGGNDLLTLLPYLQVKALAVWENEKPSSDDFKAQVGLNDSVESDPNKVKIEETWKKVKDNITFEVPTTLDTSLKEPKAMKMITSQVKIKLDDNTSLNKNFDLYVYPDLAIDPNKDKQPSDLGFLPLPKDHGYLAFVPGTGIEKIKDNSLYIYKAKDDFKLLENQFPVLSADGEKQEGALLPSLKLKAGFTAPLTWKAMNEYGIAKPESGIPTYMTEEDLLNNDFKQDPKPTLKDEEVNKDTVLKNLPKVKVLGEKGKEVTVLVAKAKSTNQAQLPKPEISQGHNTANGETTITGTIKDQPQGTKLALYIEGEKSDTPITINSDGSFTVTIPAEHNYKGRTRKVYHGDSVEVKAYYEGKDASYKDGESNKVVLDKKAPEIKNIVSENMPGQAQKISGLIQDENLPGKITLETSGRTTLKTVTVVENGTFNMIISKPSRGENIVLIAEDKFGNKTDETNIRDLADQPPIGVRVEQPFAGETEILVFTVPGAEVKVFTKLGETERLIGSAIATFDSMTVVKIDSSLVKGQKIYVNASKYGYQSQATDTVITVK</sequence>
<evidence type="ECO:0000256" key="1">
    <source>
        <dbReference type="SAM" id="MobiDB-lite"/>
    </source>
</evidence>
<organism evidence="3 4">
    <name type="scientific">Peptoniphilus lacrimalis 315-B</name>
    <dbReference type="NCBI Taxonomy" id="596330"/>
    <lineage>
        <taxon>Bacteria</taxon>
        <taxon>Bacillati</taxon>
        <taxon>Bacillota</taxon>
        <taxon>Tissierellia</taxon>
        <taxon>Tissierellales</taxon>
        <taxon>Peptoniphilaceae</taxon>
        <taxon>Peptoniphilus</taxon>
    </lineage>
</organism>
<dbReference type="RefSeq" id="WP_004824107.1">
    <property type="nucleotide sequence ID" value="NZ_ADDO01000021.1"/>
</dbReference>
<dbReference type="EMBL" id="ADDO01000021">
    <property type="protein sequence ID" value="EFA90570.1"/>
    <property type="molecule type" value="Genomic_DNA"/>
</dbReference>
<evidence type="ECO:0008006" key="5">
    <source>
        <dbReference type="Google" id="ProtNLM"/>
    </source>
</evidence>
<evidence type="ECO:0000256" key="2">
    <source>
        <dbReference type="SAM" id="SignalP"/>
    </source>
</evidence>
<feature type="chain" id="PRO_5003025234" description="Bacterial Ig domain-containing protein" evidence="2">
    <location>
        <begin position="25"/>
        <end position="1418"/>
    </location>
</feature>
<evidence type="ECO:0000313" key="4">
    <source>
        <dbReference type="Proteomes" id="UP000005711"/>
    </source>
</evidence>
<feature type="region of interest" description="Disordered" evidence="1">
    <location>
        <begin position="468"/>
        <end position="493"/>
    </location>
</feature>
<proteinExistence type="predicted"/>
<feature type="region of interest" description="Disordered" evidence="1">
    <location>
        <begin position="1140"/>
        <end position="1164"/>
    </location>
</feature>
<keyword evidence="4" id="KW-1185">Reference proteome</keyword>
<feature type="compositionally biased region" description="Basic and acidic residues" evidence="1">
    <location>
        <begin position="471"/>
        <end position="489"/>
    </location>
</feature>
<comment type="caution">
    <text evidence="3">The sequence shown here is derived from an EMBL/GenBank/DDBJ whole genome shotgun (WGS) entry which is preliminary data.</text>
</comment>
<dbReference type="Proteomes" id="UP000005711">
    <property type="component" value="Unassembled WGS sequence"/>
</dbReference>
<reference evidence="3 4" key="1">
    <citation type="submission" date="2009-12" db="EMBL/GenBank/DDBJ databases">
        <title>Genome Sequence of Peptoniphilus lacrimalis 315-B.</title>
        <authorList>
            <person name="Durkin A.S."/>
            <person name="Madupu R."/>
            <person name="Torralba M."/>
            <person name="Methe B."/>
            <person name="Sutton G."/>
            <person name="Strausberg R.L."/>
            <person name="Nelson K.E."/>
        </authorList>
    </citation>
    <scope>NUCLEOTIDE SEQUENCE [LARGE SCALE GENOMIC DNA]</scope>
    <source>
        <strain evidence="3 4">315-B</strain>
    </source>
</reference>
<feature type="signal peptide" evidence="2">
    <location>
        <begin position="1"/>
        <end position="24"/>
    </location>
</feature>
<evidence type="ECO:0000313" key="3">
    <source>
        <dbReference type="EMBL" id="EFA90570.1"/>
    </source>
</evidence>